<dbReference type="Proteomes" id="UP000740413">
    <property type="component" value="Unassembled WGS sequence"/>
</dbReference>
<name>A0ABS5WGX4_9FLAO</name>
<feature type="transmembrane region" description="Helical" evidence="1">
    <location>
        <begin position="32"/>
        <end position="56"/>
    </location>
</feature>
<keyword evidence="2" id="KW-0645">Protease</keyword>
<feature type="transmembrane region" description="Helical" evidence="1">
    <location>
        <begin position="189"/>
        <end position="208"/>
    </location>
</feature>
<keyword evidence="1" id="KW-0812">Transmembrane</keyword>
<evidence type="ECO:0000313" key="3">
    <source>
        <dbReference type="Proteomes" id="UP000740413"/>
    </source>
</evidence>
<keyword evidence="1" id="KW-1133">Transmembrane helix</keyword>
<feature type="transmembrane region" description="Helical" evidence="1">
    <location>
        <begin position="131"/>
        <end position="151"/>
    </location>
</feature>
<feature type="transmembrane region" description="Helical" evidence="1">
    <location>
        <begin position="214"/>
        <end position="234"/>
    </location>
</feature>
<organism evidence="2 3">
    <name type="scientific">Zobellia barbeyronii</name>
    <dbReference type="NCBI Taxonomy" id="2748009"/>
    <lineage>
        <taxon>Bacteria</taxon>
        <taxon>Pseudomonadati</taxon>
        <taxon>Bacteroidota</taxon>
        <taxon>Flavobacteriia</taxon>
        <taxon>Flavobacteriales</taxon>
        <taxon>Flavobacteriaceae</taxon>
        <taxon>Zobellia</taxon>
    </lineage>
</organism>
<accession>A0ABS5WGX4</accession>
<evidence type="ECO:0000313" key="2">
    <source>
        <dbReference type="EMBL" id="MBT2162662.1"/>
    </source>
</evidence>
<feature type="transmembrane region" description="Helical" evidence="1">
    <location>
        <begin position="77"/>
        <end position="95"/>
    </location>
</feature>
<keyword evidence="2" id="KW-0378">Hydrolase</keyword>
<protein>
    <submittedName>
        <fullName evidence="2">CPBP family intramembrane metalloprotease</fullName>
    </submittedName>
</protein>
<reference evidence="3" key="1">
    <citation type="submission" date="2023-07" db="EMBL/GenBank/DDBJ databases">
        <title>Zobellia barbeyronii sp. nov., a new marine flavobacterium, isolated from green and red algae.</title>
        <authorList>
            <person name="Nedashkovskaya O.I."/>
            <person name="Otstavnykh N."/>
            <person name="Zhukova N."/>
            <person name="Guzev K."/>
            <person name="Chausova V."/>
            <person name="Tekutyeva L."/>
            <person name="Mikhailov V."/>
            <person name="Isaeva M."/>
        </authorList>
    </citation>
    <scope>NUCLEOTIDE SEQUENCE [LARGE SCALE GENOMIC DNA]</scope>
    <source>
        <strain evidence="3">KMM 6746</strain>
    </source>
</reference>
<gene>
    <name evidence="2" type="ORF">HW347_15440</name>
</gene>
<keyword evidence="3" id="KW-1185">Reference proteome</keyword>
<dbReference type="EMBL" id="JACATN010000004">
    <property type="protein sequence ID" value="MBT2162662.1"/>
    <property type="molecule type" value="Genomic_DNA"/>
</dbReference>
<dbReference type="GO" id="GO:0008237">
    <property type="term" value="F:metallopeptidase activity"/>
    <property type="evidence" value="ECO:0007669"/>
    <property type="project" value="UniProtKB-KW"/>
</dbReference>
<keyword evidence="2" id="KW-0482">Metalloprotease</keyword>
<feature type="transmembrane region" description="Helical" evidence="1">
    <location>
        <begin position="101"/>
        <end position="119"/>
    </location>
</feature>
<proteinExistence type="predicted"/>
<comment type="caution">
    <text evidence="2">The sequence shown here is derived from an EMBL/GenBank/DDBJ whole genome shotgun (WGS) entry which is preliminary data.</text>
</comment>
<keyword evidence="1" id="KW-0472">Membrane</keyword>
<sequence length="237" mass="27856">MFKFFQSLYQFANDPSEKGISVERKKVLYDFFYGWATCMLTLLVVAVIGAFISMIVQEQIFKQPQSFLRFKSSLSNAYLVILVGPLVEELCYRFYLKINRLTISISLFFTVYFLLSLYARSWFYDFHNETFIIRVVASFFLVSLLNLRLGSVINKLKGINLKYVLWFSCCTFALIHLLNFVPLTFYQKIFFPVLVLVQFVYGVVFGFLRLKHGFIWGLLLHIFINATGFAYGYWYHA</sequence>
<evidence type="ECO:0000256" key="1">
    <source>
        <dbReference type="SAM" id="Phobius"/>
    </source>
</evidence>
<feature type="transmembrane region" description="Helical" evidence="1">
    <location>
        <begin position="163"/>
        <end position="182"/>
    </location>
</feature>